<evidence type="ECO:0000256" key="6">
    <source>
        <dbReference type="SAM" id="MobiDB-lite"/>
    </source>
</evidence>
<dbReference type="Pfam" id="PF00847">
    <property type="entry name" value="AP2"/>
    <property type="match status" value="1"/>
</dbReference>
<keyword evidence="2" id="KW-0805">Transcription regulation</keyword>
<dbReference type="InterPro" id="IPR044808">
    <property type="entry name" value="ERF_plant"/>
</dbReference>
<dbReference type="FunFam" id="3.30.730.10:FF:000001">
    <property type="entry name" value="Ethylene-responsive transcription factor 2"/>
    <property type="match status" value="1"/>
</dbReference>
<evidence type="ECO:0000256" key="5">
    <source>
        <dbReference type="ARBA" id="ARBA00023242"/>
    </source>
</evidence>
<name>A9NWS1_PICSI</name>
<evidence type="ECO:0000256" key="2">
    <source>
        <dbReference type="ARBA" id="ARBA00023015"/>
    </source>
</evidence>
<organism evidence="8">
    <name type="scientific">Picea sitchensis</name>
    <name type="common">Sitka spruce</name>
    <name type="synonym">Pinus sitchensis</name>
    <dbReference type="NCBI Taxonomy" id="3332"/>
    <lineage>
        <taxon>Eukaryota</taxon>
        <taxon>Viridiplantae</taxon>
        <taxon>Streptophyta</taxon>
        <taxon>Embryophyta</taxon>
        <taxon>Tracheophyta</taxon>
        <taxon>Spermatophyta</taxon>
        <taxon>Pinopsida</taxon>
        <taxon>Pinidae</taxon>
        <taxon>Conifers I</taxon>
        <taxon>Pinales</taxon>
        <taxon>Pinaceae</taxon>
        <taxon>Picea</taxon>
    </lineage>
</organism>
<dbReference type="GO" id="GO:0003677">
    <property type="term" value="F:DNA binding"/>
    <property type="evidence" value="ECO:0007669"/>
    <property type="project" value="UniProtKB-KW"/>
</dbReference>
<keyword evidence="4" id="KW-0804">Transcription</keyword>
<dbReference type="GO" id="GO:0005634">
    <property type="term" value="C:nucleus"/>
    <property type="evidence" value="ECO:0007669"/>
    <property type="project" value="UniProtKB-SubCell"/>
</dbReference>
<protein>
    <recommendedName>
        <fullName evidence="7">AP2/ERF domain-containing protein</fullName>
    </recommendedName>
</protein>
<dbReference type="InterPro" id="IPR036955">
    <property type="entry name" value="AP2/ERF_dom_sf"/>
</dbReference>
<dbReference type="PRINTS" id="PR00367">
    <property type="entry name" value="ETHRSPELEMNT"/>
</dbReference>
<dbReference type="GO" id="GO:0003700">
    <property type="term" value="F:DNA-binding transcription factor activity"/>
    <property type="evidence" value="ECO:0007669"/>
    <property type="project" value="InterPro"/>
</dbReference>
<feature type="region of interest" description="Disordered" evidence="6">
    <location>
        <begin position="338"/>
        <end position="357"/>
    </location>
</feature>
<keyword evidence="5" id="KW-0539">Nucleus</keyword>
<feature type="compositionally biased region" description="Basic and acidic residues" evidence="6">
    <location>
        <begin position="144"/>
        <end position="162"/>
    </location>
</feature>
<dbReference type="InterPro" id="IPR016177">
    <property type="entry name" value="DNA-bd_dom_sf"/>
</dbReference>
<accession>A9NWS1</accession>
<dbReference type="PROSITE" id="PS51032">
    <property type="entry name" value="AP2_ERF"/>
    <property type="match status" value="1"/>
</dbReference>
<dbReference type="CDD" id="cd00018">
    <property type="entry name" value="AP2"/>
    <property type="match status" value="1"/>
</dbReference>
<feature type="compositionally biased region" description="Basic and acidic residues" evidence="6">
    <location>
        <begin position="345"/>
        <end position="354"/>
    </location>
</feature>
<dbReference type="PANTHER" id="PTHR31190:SF142">
    <property type="entry name" value="ETHYLENE-RESPONSIVE TRANSCRIPTION FACTOR RAP2-3"/>
    <property type="match status" value="1"/>
</dbReference>
<proteinExistence type="evidence at transcript level"/>
<feature type="domain" description="AP2/ERF" evidence="7">
    <location>
        <begin position="83"/>
        <end position="140"/>
    </location>
</feature>
<sequence length="419" mass="46621">MCGGAIISDFIIPPANRGRRVTARDIWPDFDKFSEFINGGAPVETFDVSVNVDDDDEDFDDDDFLDFDESYQNKSAGRKRKNLYRGIRQRPWGKWAAEIRDPRKGARVWLGTFNTAEEAARAYDAAARKIRGKKAKVNFVDEPPPIKKETNNGKGSRKESSKKIKSCTTPKADHFQGFKMANPSNTHLNFNQKSPNPSFDDLGFLNSESQLHSICNRNFATKQSSCALPAYSTDFSDFDESEVENLVPQPASFEPMKNIHKRKGFDYFDSDTSSVSVDRSHFSWIPEVKTPEISSVPKAEAESNQCNFADISTPVATSVSVGSPEVVLSPFNNGLNKSPSVEDVASEKSPKLEESSQLEISEDLPSLESYPWLFQLPYFEGNLDQSLQGVGIGEASFPDGENALQLWNFDAVPISDSAY</sequence>
<feature type="region of interest" description="Disordered" evidence="6">
    <location>
        <begin position="140"/>
        <end position="168"/>
    </location>
</feature>
<comment type="subcellular location">
    <subcellularLocation>
        <location evidence="1">Nucleus</location>
    </subcellularLocation>
</comment>
<dbReference type="PANTHER" id="PTHR31190">
    <property type="entry name" value="DNA-BINDING DOMAIN"/>
    <property type="match status" value="1"/>
</dbReference>
<keyword evidence="3" id="KW-0238">DNA-binding</keyword>
<evidence type="ECO:0000259" key="7">
    <source>
        <dbReference type="PROSITE" id="PS51032"/>
    </source>
</evidence>
<dbReference type="OMA" id="SMQFDGQ"/>
<dbReference type="AlphaFoldDB" id="A9NWS1"/>
<dbReference type="GO" id="GO:0009873">
    <property type="term" value="P:ethylene-activated signaling pathway"/>
    <property type="evidence" value="ECO:0007669"/>
    <property type="project" value="InterPro"/>
</dbReference>
<evidence type="ECO:0000313" key="8">
    <source>
        <dbReference type="EMBL" id="ABK25082.1"/>
    </source>
</evidence>
<reference evidence="8" key="1">
    <citation type="journal article" date="2008" name="BMC Genomics">
        <title>A conifer genomics resource of 200,000 spruce (Picea spp.) ESTs and 6,464 high-quality, sequence-finished full-length cDNAs for Sitka spruce (Picea sitchensis).</title>
        <authorList>
            <person name="Ralph S.G."/>
            <person name="Chun H.J."/>
            <person name="Kolosova N."/>
            <person name="Cooper D."/>
            <person name="Oddy C."/>
            <person name="Ritland C.E."/>
            <person name="Kirkpatrick R."/>
            <person name="Moore R."/>
            <person name="Barber S."/>
            <person name="Holt R.A."/>
            <person name="Jones S.J."/>
            <person name="Marra M.A."/>
            <person name="Douglas C.J."/>
            <person name="Ritland K."/>
            <person name="Bohlmann J."/>
        </authorList>
    </citation>
    <scope>NUCLEOTIDE SEQUENCE</scope>
    <source>
        <tissue evidence="8">Bark</tissue>
    </source>
</reference>
<dbReference type="InterPro" id="IPR001471">
    <property type="entry name" value="AP2/ERF_dom"/>
</dbReference>
<evidence type="ECO:0000256" key="4">
    <source>
        <dbReference type="ARBA" id="ARBA00023163"/>
    </source>
</evidence>
<dbReference type="Gene3D" id="3.30.730.10">
    <property type="entry name" value="AP2/ERF domain"/>
    <property type="match status" value="1"/>
</dbReference>
<dbReference type="SMART" id="SM00380">
    <property type="entry name" value="AP2"/>
    <property type="match status" value="1"/>
</dbReference>
<evidence type="ECO:0000256" key="3">
    <source>
        <dbReference type="ARBA" id="ARBA00023125"/>
    </source>
</evidence>
<evidence type="ECO:0000256" key="1">
    <source>
        <dbReference type="ARBA" id="ARBA00004123"/>
    </source>
</evidence>
<dbReference type="EMBL" id="EF085786">
    <property type="protein sequence ID" value="ABK25082.1"/>
    <property type="molecule type" value="mRNA"/>
</dbReference>
<dbReference type="SUPFAM" id="SSF54171">
    <property type="entry name" value="DNA-binding domain"/>
    <property type="match status" value="1"/>
</dbReference>